<dbReference type="FunFam" id="2.60.40.10:FF:000345">
    <property type="entry name" value="Muscle M-line assembly protein unc-89"/>
    <property type="match status" value="2"/>
</dbReference>
<dbReference type="FunFam" id="2.60.40.10:FF:000022">
    <property type="entry name" value="Cardiac titin"/>
    <property type="match status" value="1"/>
</dbReference>
<dbReference type="Gene3D" id="2.60.40.10">
    <property type="entry name" value="Immunoglobulins"/>
    <property type="match status" value="13"/>
</dbReference>
<dbReference type="Proteomes" id="UP000783686">
    <property type="component" value="Unassembled WGS sequence"/>
</dbReference>
<name>A0A811L9B0_9BILA</name>
<dbReference type="GO" id="GO:0045989">
    <property type="term" value="P:positive regulation of striated muscle contraction"/>
    <property type="evidence" value="ECO:0007669"/>
    <property type="project" value="UniProtKB-ARBA"/>
</dbReference>
<dbReference type="InterPro" id="IPR003599">
    <property type="entry name" value="Ig_sub"/>
</dbReference>
<dbReference type="GO" id="GO:0040017">
    <property type="term" value="P:positive regulation of locomotion"/>
    <property type="evidence" value="ECO:0007669"/>
    <property type="project" value="UniProtKB-ARBA"/>
</dbReference>
<evidence type="ECO:0000256" key="4">
    <source>
        <dbReference type="ARBA" id="ARBA00022737"/>
    </source>
</evidence>
<dbReference type="PROSITE" id="PS50835">
    <property type="entry name" value="IG_LIKE"/>
    <property type="match status" value="13"/>
</dbReference>
<feature type="domain" description="Ig-like" evidence="7">
    <location>
        <begin position="1427"/>
        <end position="1513"/>
    </location>
</feature>
<evidence type="ECO:0000256" key="1">
    <source>
        <dbReference type="ARBA" id="ARBA00004161"/>
    </source>
</evidence>
<evidence type="ECO:0000256" key="2">
    <source>
        <dbReference type="ARBA" id="ARBA00006692"/>
    </source>
</evidence>
<proteinExistence type="inferred from homology"/>
<evidence type="ECO:0000256" key="6">
    <source>
        <dbReference type="ARBA" id="ARBA00023319"/>
    </source>
</evidence>
<feature type="domain" description="Ig-like" evidence="7">
    <location>
        <begin position="259"/>
        <end position="347"/>
    </location>
</feature>
<keyword evidence="5" id="KW-1015">Disulfide bond</keyword>
<feature type="domain" description="Ig-like" evidence="7">
    <location>
        <begin position="1327"/>
        <end position="1414"/>
    </location>
</feature>
<dbReference type="SUPFAM" id="SSF48726">
    <property type="entry name" value="Immunoglobulin"/>
    <property type="match status" value="13"/>
</dbReference>
<comment type="similarity">
    <text evidence="2">Belongs to the protein kinase superfamily. CAMK Ser/Thr protein kinase family.</text>
</comment>
<dbReference type="InterPro" id="IPR007110">
    <property type="entry name" value="Ig-like_dom"/>
</dbReference>
<dbReference type="InterPro" id="IPR036179">
    <property type="entry name" value="Ig-like_dom_sf"/>
</dbReference>
<dbReference type="InterPro" id="IPR013783">
    <property type="entry name" value="Ig-like_fold"/>
</dbReference>
<protein>
    <recommendedName>
        <fullName evidence="7">Ig-like domain-containing protein</fullName>
    </recommendedName>
</protein>
<dbReference type="SMART" id="SM00408">
    <property type="entry name" value="IGc2"/>
    <property type="match status" value="12"/>
</dbReference>
<feature type="domain" description="Ig-like" evidence="7">
    <location>
        <begin position="362"/>
        <end position="450"/>
    </location>
</feature>
<reference evidence="8" key="1">
    <citation type="submission" date="2020-09" db="EMBL/GenBank/DDBJ databases">
        <authorList>
            <person name="Kikuchi T."/>
        </authorList>
    </citation>
    <scope>NUCLEOTIDE SEQUENCE</scope>
    <source>
        <strain evidence="8">SH1</strain>
    </source>
</reference>
<evidence type="ECO:0000313" key="8">
    <source>
        <dbReference type="EMBL" id="CAD5224126.1"/>
    </source>
</evidence>
<keyword evidence="3" id="KW-0963">Cytoplasm</keyword>
<comment type="subcellular location">
    <subcellularLocation>
        <location evidence="1">Cytoplasm</location>
        <location evidence="1">Myofibril</location>
        <location evidence="1">Sarcomere</location>
        <location evidence="1">A band</location>
    </subcellularLocation>
</comment>
<evidence type="ECO:0000256" key="3">
    <source>
        <dbReference type="ARBA" id="ARBA00022490"/>
    </source>
</evidence>
<feature type="domain" description="Ig-like" evidence="7">
    <location>
        <begin position="1120"/>
        <end position="1211"/>
    </location>
</feature>
<evidence type="ECO:0000259" key="7">
    <source>
        <dbReference type="PROSITE" id="PS50835"/>
    </source>
</evidence>
<sequence>MWVIFNLAPQGIFVKFAGSSCTWFVFKLLIVHTKLCEPSEKQLSSEKDDDNQAPIVRLPLLAVRELPEASEINLVCTVTGIPPPKIEWFKDDELVTFANFKYDNGIATLNIPEAKLIHSGIYTCLAKNRFGTVRSSGVLYIQPKPSDAQKAPRFEELLCNSTVENGRELSLVCKAVGKPQPSITWLKDGLKIIPNQRLIQYTDRRGVVRLNIINCKAEDAGEYSCEAENGFGRDFTHCTVKVVDDKEKAMNEKKMDKSPQITRNLVDGNVHEGNKFVFECELEADDSPVVKWYHNKTLIEDEKTLRTYFDGRLAILKVFEASSSHAGVYECVASNAFGEVFSSASLLVEKSEESEEYPPNMPEFTTKIRDLTVKEGEDASFTCTVKGALNPSIQWLFNGSALVNSTQTIIQSNDNTHMLAIRNVLTANAGVYTAIAKNIYGDIHCSAELTVEKDESQPLITPIFRYPLHDKTAIVEESVSLKCSVDAAPPPSIIWEKDGKVVQPSNRLRFAQANNVYALKLHDVDMNDAGNYLVRITNPLGSITSECVLMIATESGADSHLVAAESDINRPEFLVKPPEENSVSEGSPLELRVKVKGYPTPNVKWLKDGKEIARTNRSYHTRVTGDGQYVLLIECAILKTSGTFTCVASNKHGHSECHTQLKVKKRASFKSTGESLPPIFASKPSNLTVTAGSPASFKCQVTGNPVPTISWLFVDTNNNKHLLEFEQSGWKLRNNGGVYKIVTDTAVKFQEGTYECTARNNEGTAMCSATLVVNDSEVSMGPPRILEPMNNAAAALNEECSFQVKAAGTPTAVEWFHNDKRVSEDHRIKLRQSKANCYELHITSIKLSDVGSYVLKLSNNDGETSSEAILNVKPSTLPLNPHPKQLKSPIVSPLSPLFQLMPETETVEPKISLKRKGAAPDFVVGLQDIEVAAGDVAAVAGKLQPKKRKHRLFEKHNQEDPKTLAGSLVARLSNENDEQMDYSPQQPRPNTTLAEIGKTIAKRNKEPCAPKFFVKPKPKTEIEEGKSLRLKAAVSGNPIPDVRWDKNGVILETGNKFSIYNDGDLYFLEVHHLSTFDQGFYNCTATNIDGFATCTTHVLVSTSDTLIDKLKKNMKKQQTPLEFLEVLPGREKVNVGQTLSLECIVTGYPAPDILWQRNGTTLVPQTNKYQMFFDGECSTLRFMSLSAADEGTIVCVAENPLGKVMTQTYLEVVSSNTGSANTPQFKKEHVKKQKTVDGKALVIEAPLKNSFEKVEFKWMSGNITIEDSEAFKYGRRKNNLTLTITDPFPEDSGEYVCVAQNRHGESQFTAEVTITDDMKSISHVKKPILKPKQPTIYGSEGCSVDLTAEASGSDPVISWFQEQEQILADEKHEMINSSNEHTLRIHDFEKSDQGGYKLLAINNAGIAEATFDLQLQSNTKLRNGTKPSFVQFPKNVQSKPNETVTVTCEFEGDPVPKVSWFKGSRQLESNENIVIETTPTSSQLSISMVDADLQGEYLCTIRNPFGEELNSLTILMLQDGLATW</sequence>
<feature type="domain" description="Ig-like" evidence="7">
    <location>
        <begin position="677"/>
        <end position="772"/>
    </location>
</feature>
<dbReference type="PANTHER" id="PTHR47633">
    <property type="entry name" value="IMMUNOGLOBULIN"/>
    <property type="match status" value="1"/>
</dbReference>
<feature type="domain" description="Ig-like" evidence="7">
    <location>
        <begin position="783"/>
        <end position="871"/>
    </location>
</feature>
<feature type="domain" description="Ig-like" evidence="7">
    <location>
        <begin position="458"/>
        <end position="550"/>
    </location>
</feature>
<dbReference type="SMART" id="SM00409">
    <property type="entry name" value="IG"/>
    <property type="match status" value="13"/>
</dbReference>
<dbReference type="Pfam" id="PF07679">
    <property type="entry name" value="I-set"/>
    <property type="match status" value="13"/>
</dbReference>
<feature type="domain" description="Ig-like" evidence="7">
    <location>
        <begin position="59"/>
        <end position="140"/>
    </location>
</feature>
<dbReference type="Proteomes" id="UP000614601">
    <property type="component" value="Unassembled WGS sequence"/>
</dbReference>
<feature type="domain" description="Ig-like" evidence="7">
    <location>
        <begin position="1223"/>
        <end position="1315"/>
    </location>
</feature>
<dbReference type="GO" id="GO:0019899">
    <property type="term" value="F:enzyme binding"/>
    <property type="evidence" value="ECO:0007669"/>
    <property type="project" value="UniProtKB-ARBA"/>
</dbReference>
<dbReference type="FunFam" id="2.60.40.10:FF:000107">
    <property type="entry name" value="Myosin, light chain kinase a"/>
    <property type="match status" value="3"/>
</dbReference>
<comment type="caution">
    <text evidence="8">The sequence shown here is derived from an EMBL/GenBank/DDBJ whole genome shotgun (WGS) entry which is preliminary data.</text>
</comment>
<feature type="domain" description="Ig-like" evidence="7">
    <location>
        <begin position="152"/>
        <end position="241"/>
    </location>
</feature>
<gene>
    <name evidence="8" type="ORF">BOKJ2_LOCUS10896</name>
</gene>
<keyword evidence="6" id="KW-0393">Immunoglobulin domain</keyword>
<dbReference type="FunFam" id="2.60.40.10:FF:000032">
    <property type="entry name" value="palladin isoform X1"/>
    <property type="match status" value="3"/>
</dbReference>
<dbReference type="InterPro" id="IPR013098">
    <property type="entry name" value="Ig_I-set"/>
</dbReference>
<dbReference type="FunFam" id="2.60.40.10:FF:000425">
    <property type="entry name" value="Myosin light chain kinase"/>
    <property type="match status" value="1"/>
</dbReference>
<dbReference type="InterPro" id="IPR003598">
    <property type="entry name" value="Ig_sub2"/>
</dbReference>
<evidence type="ECO:0000256" key="5">
    <source>
        <dbReference type="ARBA" id="ARBA00023157"/>
    </source>
</evidence>
<evidence type="ECO:0000313" key="9">
    <source>
        <dbReference type="Proteomes" id="UP000614601"/>
    </source>
</evidence>
<feature type="domain" description="Ig-like" evidence="7">
    <location>
        <begin position="571"/>
        <end position="664"/>
    </location>
</feature>
<organism evidence="8 9">
    <name type="scientific">Bursaphelenchus okinawaensis</name>
    <dbReference type="NCBI Taxonomy" id="465554"/>
    <lineage>
        <taxon>Eukaryota</taxon>
        <taxon>Metazoa</taxon>
        <taxon>Ecdysozoa</taxon>
        <taxon>Nematoda</taxon>
        <taxon>Chromadorea</taxon>
        <taxon>Rhabditida</taxon>
        <taxon>Tylenchina</taxon>
        <taxon>Tylenchomorpha</taxon>
        <taxon>Aphelenchoidea</taxon>
        <taxon>Aphelenchoididae</taxon>
        <taxon>Bursaphelenchus</taxon>
    </lineage>
</organism>
<dbReference type="EMBL" id="CAJFDH010000005">
    <property type="protein sequence ID" value="CAD5224126.1"/>
    <property type="molecule type" value="Genomic_DNA"/>
</dbReference>
<dbReference type="GO" id="GO:0031672">
    <property type="term" value="C:A band"/>
    <property type="evidence" value="ECO:0007669"/>
    <property type="project" value="UniProtKB-SubCell"/>
</dbReference>
<accession>A0A811L9B0</accession>
<dbReference type="EMBL" id="CAJFCW020000005">
    <property type="protein sequence ID" value="CAG9119653.1"/>
    <property type="molecule type" value="Genomic_DNA"/>
</dbReference>
<dbReference type="OrthoDB" id="2152335at2759"/>
<keyword evidence="9" id="KW-1185">Reference proteome</keyword>
<feature type="domain" description="Ig-like" evidence="7">
    <location>
        <begin position="1010"/>
        <end position="1101"/>
    </location>
</feature>
<dbReference type="GO" id="GO:0060298">
    <property type="term" value="P:positive regulation of sarcomere organization"/>
    <property type="evidence" value="ECO:0007669"/>
    <property type="project" value="UniProtKB-ARBA"/>
</dbReference>
<keyword evidence="4" id="KW-0677">Repeat</keyword>
<dbReference type="CDD" id="cd00096">
    <property type="entry name" value="Ig"/>
    <property type="match status" value="4"/>
</dbReference>